<keyword evidence="1" id="KW-0175">Coiled coil</keyword>
<dbReference type="EMBL" id="LDAU01000144">
    <property type="protein sequence ID" value="KRX03107.1"/>
    <property type="molecule type" value="Genomic_DNA"/>
</dbReference>
<dbReference type="AlphaFoldDB" id="A0A0V0QL97"/>
<sequence>MIILIIIIQFYIILGILIIILLIIYSVQQSTKNHLQQEKLSPIKLTEIRKQRYQQEQIVGKMAQQLHKICVDNQKLEKFSKLNKYKEFYEWDLQNRKNQERQQKQKELQKMDAENNYKEKIMKEQLKQQELERNIAYLEMDQQFASQQLQEAQMESQADIKNYYIETKQGFNVETASLQGFMKNTSKPTPLNKLKNIGVLKNQEKYSKFVSDPTIMSPTLESKKSIQMINKNYYNIILNIYMYLCIGIQIY</sequence>
<gene>
    <name evidence="3" type="ORF">PPERSA_10188</name>
</gene>
<evidence type="ECO:0000313" key="4">
    <source>
        <dbReference type="Proteomes" id="UP000054937"/>
    </source>
</evidence>
<keyword evidence="2" id="KW-1133">Transmembrane helix</keyword>
<evidence type="ECO:0008006" key="5">
    <source>
        <dbReference type="Google" id="ProtNLM"/>
    </source>
</evidence>
<dbReference type="InParanoid" id="A0A0V0QL97"/>
<feature type="transmembrane region" description="Helical" evidence="2">
    <location>
        <begin position="6"/>
        <end position="27"/>
    </location>
</feature>
<proteinExistence type="predicted"/>
<organism evidence="3 4">
    <name type="scientific">Pseudocohnilembus persalinus</name>
    <name type="common">Ciliate</name>
    <dbReference type="NCBI Taxonomy" id="266149"/>
    <lineage>
        <taxon>Eukaryota</taxon>
        <taxon>Sar</taxon>
        <taxon>Alveolata</taxon>
        <taxon>Ciliophora</taxon>
        <taxon>Intramacronucleata</taxon>
        <taxon>Oligohymenophorea</taxon>
        <taxon>Scuticociliatia</taxon>
        <taxon>Philasterida</taxon>
        <taxon>Pseudocohnilembidae</taxon>
        <taxon>Pseudocohnilembus</taxon>
    </lineage>
</organism>
<evidence type="ECO:0000256" key="2">
    <source>
        <dbReference type="SAM" id="Phobius"/>
    </source>
</evidence>
<dbReference type="Proteomes" id="UP000054937">
    <property type="component" value="Unassembled WGS sequence"/>
</dbReference>
<keyword evidence="2" id="KW-0812">Transmembrane</keyword>
<name>A0A0V0QL97_PSEPJ</name>
<evidence type="ECO:0000256" key="1">
    <source>
        <dbReference type="SAM" id="Coils"/>
    </source>
</evidence>
<accession>A0A0V0QL97</accession>
<protein>
    <recommendedName>
        <fullName evidence="5">Transmembrane protein</fullName>
    </recommendedName>
</protein>
<evidence type="ECO:0000313" key="3">
    <source>
        <dbReference type="EMBL" id="KRX03107.1"/>
    </source>
</evidence>
<reference evidence="3 4" key="1">
    <citation type="journal article" date="2015" name="Sci. Rep.">
        <title>Genome of the facultative scuticociliatosis pathogen Pseudocohnilembus persalinus provides insight into its virulence through horizontal gene transfer.</title>
        <authorList>
            <person name="Xiong J."/>
            <person name="Wang G."/>
            <person name="Cheng J."/>
            <person name="Tian M."/>
            <person name="Pan X."/>
            <person name="Warren A."/>
            <person name="Jiang C."/>
            <person name="Yuan D."/>
            <person name="Miao W."/>
        </authorList>
    </citation>
    <scope>NUCLEOTIDE SEQUENCE [LARGE SCALE GENOMIC DNA]</scope>
    <source>
        <strain evidence="3">36N120E</strain>
    </source>
</reference>
<feature type="transmembrane region" description="Helical" evidence="2">
    <location>
        <begin position="233"/>
        <end position="250"/>
    </location>
</feature>
<comment type="caution">
    <text evidence="3">The sequence shown here is derived from an EMBL/GenBank/DDBJ whole genome shotgun (WGS) entry which is preliminary data.</text>
</comment>
<keyword evidence="2" id="KW-0472">Membrane</keyword>
<feature type="coiled-coil region" evidence="1">
    <location>
        <begin position="94"/>
        <end position="141"/>
    </location>
</feature>
<keyword evidence="4" id="KW-1185">Reference proteome</keyword>